<sequence length="78" mass="9018">MEDPFDALEGFERCHQQRPEDPNGDYYPSIQGFGQNFGTIGVRDKKFTLAVCPIQEQPEAEDRSSEDEEEEDEEDFDN</sequence>
<dbReference type="Proteomes" id="UP000008068">
    <property type="component" value="Unassembled WGS sequence"/>
</dbReference>
<name>G0NPH7_CAEBE</name>
<dbReference type="HOGENOM" id="CLU_2624177_0_0_1"/>
<organism evidence="3">
    <name type="scientific">Caenorhabditis brenneri</name>
    <name type="common">Nematode worm</name>
    <dbReference type="NCBI Taxonomy" id="135651"/>
    <lineage>
        <taxon>Eukaryota</taxon>
        <taxon>Metazoa</taxon>
        <taxon>Ecdysozoa</taxon>
        <taxon>Nematoda</taxon>
        <taxon>Chromadorea</taxon>
        <taxon>Rhabditida</taxon>
        <taxon>Rhabditina</taxon>
        <taxon>Rhabditomorpha</taxon>
        <taxon>Rhabditoidea</taxon>
        <taxon>Rhabditidae</taxon>
        <taxon>Peloderinae</taxon>
        <taxon>Caenorhabditis</taxon>
    </lineage>
</organism>
<evidence type="ECO:0000313" key="3">
    <source>
        <dbReference type="Proteomes" id="UP000008068"/>
    </source>
</evidence>
<evidence type="ECO:0000256" key="1">
    <source>
        <dbReference type="SAM" id="MobiDB-lite"/>
    </source>
</evidence>
<accession>G0NPH7</accession>
<proteinExistence type="predicted"/>
<reference evidence="3" key="1">
    <citation type="submission" date="2011-07" db="EMBL/GenBank/DDBJ databases">
        <authorList>
            <consortium name="Caenorhabditis brenneri Sequencing and Analysis Consortium"/>
            <person name="Wilson R.K."/>
        </authorList>
    </citation>
    <scope>NUCLEOTIDE SEQUENCE [LARGE SCALE GENOMIC DNA]</scope>
    <source>
        <strain evidence="3">PB2801</strain>
    </source>
</reference>
<feature type="compositionally biased region" description="Acidic residues" evidence="1">
    <location>
        <begin position="64"/>
        <end position="78"/>
    </location>
</feature>
<dbReference type="EMBL" id="GL379920">
    <property type="protein sequence ID" value="EGT35258.1"/>
    <property type="molecule type" value="Genomic_DNA"/>
</dbReference>
<gene>
    <name evidence="2" type="ORF">CAEBREN_25245</name>
</gene>
<dbReference type="InParanoid" id="G0NPH7"/>
<feature type="region of interest" description="Disordered" evidence="1">
    <location>
        <begin position="53"/>
        <end position="78"/>
    </location>
</feature>
<keyword evidence="3" id="KW-1185">Reference proteome</keyword>
<protein>
    <submittedName>
        <fullName evidence="2">Uncharacterized protein</fullName>
    </submittedName>
</protein>
<evidence type="ECO:0000313" key="2">
    <source>
        <dbReference type="EMBL" id="EGT35258.1"/>
    </source>
</evidence>
<dbReference type="AlphaFoldDB" id="G0NPH7"/>